<feature type="transmembrane region" description="Helical" evidence="1">
    <location>
        <begin position="453"/>
        <end position="476"/>
    </location>
</feature>
<feature type="transmembrane region" description="Helical" evidence="1">
    <location>
        <begin position="544"/>
        <end position="561"/>
    </location>
</feature>
<feature type="signal peptide" evidence="2">
    <location>
        <begin position="1"/>
        <end position="35"/>
    </location>
</feature>
<dbReference type="EMBL" id="NTSO01000002">
    <property type="protein sequence ID" value="PFF51820.1"/>
    <property type="molecule type" value="Genomic_DNA"/>
</dbReference>
<name>A0A9X6W2G9_BACCE</name>
<comment type="caution">
    <text evidence="3">The sequence shown here is derived from an EMBL/GenBank/DDBJ whole genome shotgun (WGS) entry which is preliminary data.</text>
</comment>
<dbReference type="RefSeq" id="WP_098434102.1">
    <property type="nucleotide sequence ID" value="NZ_NTSO01000002.1"/>
</dbReference>
<keyword evidence="1" id="KW-0812">Transmembrane</keyword>
<evidence type="ECO:0000256" key="1">
    <source>
        <dbReference type="SAM" id="Phobius"/>
    </source>
</evidence>
<evidence type="ECO:0000313" key="3">
    <source>
        <dbReference type="EMBL" id="PFF51820.1"/>
    </source>
</evidence>
<dbReference type="AlphaFoldDB" id="A0A9X6W2G9"/>
<keyword evidence="1" id="KW-1133">Transmembrane helix</keyword>
<protein>
    <recommendedName>
        <fullName evidence="5">Type IV secretion system protein</fullName>
    </recommendedName>
</protein>
<keyword evidence="1" id="KW-0472">Membrane</keyword>
<evidence type="ECO:0008006" key="5">
    <source>
        <dbReference type="Google" id="ProtNLM"/>
    </source>
</evidence>
<accession>A0A9X6W2G9</accession>
<feature type="transmembrane region" description="Helical" evidence="1">
    <location>
        <begin position="366"/>
        <end position="387"/>
    </location>
</feature>
<keyword evidence="2" id="KW-0732">Signal</keyword>
<organism evidence="3 4">
    <name type="scientific">Bacillus cereus</name>
    <dbReference type="NCBI Taxonomy" id="1396"/>
    <lineage>
        <taxon>Bacteria</taxon>
        <taxon>Bacillati</taxon>
        <taxon>Bacillota</taxon>
        <taxon>Bacilli</taxon>
        <taxon>Bacillales</taxon>
        <taxon>Bacillaceae</taxon>
        <taxon>Bacillus</taxon>
        <taxon>Bacillus cereus group</taxon>
    </lineage>
</organism>
<sequence>MSDRKKGGFFKTLSKFALTAVTATTLLMSPIKAYAHDAYFMGIAIDFGSNRYNAVVSFDDNTTIESNHRESEIGIFAEKAKTSSFEIPSISGEKDKVKKAYDDIVPDVGKLDMAGKDWPLVYTFPGYHTGTTEDSTAATGLDRERAYWVADTLVNSFNDALSYIMSVSGFSKKEADKEFSREDFVQLAINVANASDSAMDGNSGSVEFNGKSFAFSSGKDVPNPVKGTDKAHYVKIKGEGAEPAYFVAMVPKGYYPGQELATSLPKSAQKKVKDFEVKNLDWKRIVLQGNTNYVKSEITFSQVDKLAKPGKIEQYFSEFISSVLGTIRQLLGLYSFQELMLNDGQRSATTYQGIMPLTWFDSAQSLFWVCQCLAWALIIGAIVKLLVSRNLSAVNPMMRVNLIDGIQNLLMTGFMLALIGPLFHILAIINYKLVAVFGSASNYSHAFGTADTMSSGLVGAILINIAFFIIMIYFNFVYIMRAITVALLYSTAPLFVVSIAFGGKYKQLFGNYMKELTSNIYMQTFHALMIAFFANVTTLGQTRLIESIILLIAFVPMTQWFRQNLMGLSGGGISGQIGGQALSMGMNMVGGATAGYMEQRNRKKTMESVSGGSQMNKKGAQNFNGIGAGGSGGANMGANSMADVDSKQTHAMNSQMRGMNGTAGGNSPTPSLKKKSILKEGAKGMGRIAMATAKVGAVGGVMAGSSAVGDRAGMGLATDLAKQKGMQTFNKANDSFTARKENGNGNIKSALGTMKDLTTGSSPDSLDSYTQQAEGYMKEDIANNGAVTRYHNVKGLEEDTGIKQMVDVGDNKMYVEYDFDETTQQFNNSNLNGTQEEQNLATVMESFKNNDKQAMDYYKTKGILHATVNKEKGTVGVWVDKEAFGYKNVSKSGNNYIIQKDMNANFSNNEMLKIPNYRKVKK</sequence>
<feature type="transmembrane region" description="Helical" evidence="1">
    <location>
        <begin position="483"/>
        <end position="500"/>
    </location>
</feature>
<feature type="transmembrane region" description="Helical" evidence="1">
    <location>
        <begin position="408"/>
        <end position="433"/>
    </location>
</feature>
<evidence type="ECO:0000313" key="4">
    <source>
        <dbReference type="Proteomes" id="UP000220210"/>
    </source>
</evidence>
<proteinExistence type="predicted"/>
<feature type="chain" id="PRO_5040802346" description="Type IV secretion system protein" evidence="2">
    <location>
        <begin position="36"/>
        <end position="922"/>
    </location>
</feature>
<gene>
    <name evidence="3" type="ORF">CN357_03770</name>
</gene>
<dbReference type="Proteomes" id="UP000220210">
    <property type="component" value="Unassembled WGS sequence"/>
</dbReference>
<feature type="transmembrane region" description="Helical" evidence="1">
    <location>
        <begin position="520"/>
        <end position="537"/>
    </location>
</feature>
<evidence type="ECO:0000256" key="2">
    <source>
        <dbReference type="SAM" id="SignalP"/>
    </source>
</evidence>
<reference evidence="3 4" key="1">
    <citation type="submission" date="2017-09" db="EMBL/GenBank/DDBJ databases">
        <title>Large-scale bioinformatics analysis of Bacillus genomes uncovers conserved roles of natural products in bacterial physiology.</title>
        <authorList>
            <consortium name="Agbiome Team Llc"/>
            <person name="Bleich R.M."/>
            <person name="Kirk G.J."/>
            <person name="Santa Maria K.C."/>
            <person name="Allen S.E."/>
            <person name="Farag S."/>
            <person name="Shank E.A."/>
            <person name="Bowers A."/>
        </authorList>
    </citation>
    <scope>NUCLEOTIDE SEQUENCE [LARGE SCALE GENOMIC DNA]</scope>
    <source>
        <strain evidence="3 4">AFS020204</strain>
    </source>
</reference>